<name>A0A3R6I7B9_9BACT</name>
<accession>A0A3R6I7B9</accession>
<reference evidence="1 2" key="1">
    <citation type="submission" date="2018-08" db="EMBL/GenBank/DDBJ databases">
        <title>A genome reference for cultivated species of the human gut microbiota.</title>
        <authorList>
            <person name="Zou Y."/>
            <person name="Xue W."/>
            <person name="Luo G."/>
        </authorList>
    </citation>
    <scope>NUCLEOTIDE SEQUENCE [LARGE SCALE GENOMIC DNA]</scope>
    <source>
        <strain evidence="1 2">AM16-50</strain>
    </source>
</reference>
<sequence length="150" mass="16778">MGLFGKKRTYAFSEILKGLQQAVNSAIGMLQAQQADNLSHFWTKDGKPIVRKVQIGDRDLEVPLITLVPQCYLVMDDVEIKFKAHIGEISSHSIPNALEANNAISHAELQVDMDDIKANADDMMEITVHFRIKDTLDGINRLTSECNKLI</sequence>
<gene>
    <name evidence="1" type="ORF">DW191_04005</name>
</gene>
<protein>
    <submittedName>
        <fullName evidence="1">DUF2589 domain-containing protein</fullName>
    </submittedName>
</protein>
<dbReference type="EMBL" id="QRKC01000001">
    <property type="protein sequence ID" value="RHH80283.1"/>
    <property type="molecule type" value="Genomic_DNA"/>
</dbReference>
<comment type="caution">
    <text evidence="1">The sequence shown here is derived from an EMBL/GenBank/DDBJ whole genome shotgun (WGS) entry which is preliminary data.</text>
</comment>
<dbReference type="InterPro" id="IPR024510">
    <property type="entry name" value="DUF2589"/>
</dbReference>
<organism evidence="1 2">
    <name type="scientific">Parabacteroides merdae</name>
    <dbReference type="NCBI Taxonomy" id="46503"/>
    <lineage>
        <taxon>Bacteria</taxon>
        <taxon>Pseudomonadati</taxon>
        <taxon>Bacteroidota</taxon>
        <taxon>Bacteroidia</taxon>
        <taxon>Bacteroidales</taxon>
        <taxon>Tannerellaceae</taxon>
        <taxon>Parabacteroides</taxon>
    </lineage>
</organism>
<dbReference type="AlphaFoldDB" id="A0A3R6I7B9"/>
<dbReference type="Proteomes" id="UP000283732">
    <property type="component" value="Unassembled WGS sequence"/>
</dbReference>
<evidence type="ECO:0000313" key="2">
    <source>
        <dbReference type="Proteomes" id="UP000283732"/>
    </source>
</evidence>
<dbReference type="RefSeq" id="WP_122290953.1">
    <property type="nucleotide sequence ID" value="NZ_QRKC01000001.1"/>
</dbReference>
<dbReference type="Pfam" id="PF11655">
    <property type="entry name" value="DUF2589"/>
    <property type="match status" value="1"/>
</dbReference>
<proteinExistence type="predicted"/>
<evidence type="ECO:0000313" key="1">
    <source>
        <dbReference type="EMBL" id="RHH80283.1"/>
    </source>
</evidence>